<dbReference type="Proteomes" id="UP000199502">
    <property type="component" value="Unassembled WGS sequence"/>
</dbReference>
<evidence type="ECO:0000313" key="3">
    <source>
        <dbReference type="Proteomes" id="UP000199502"/>
    </source>
</evidence>
<evidence type="ECO:0000313" key="2">
    <source>
        <dbReference type="EMBL" id="SCY85962.1"/>
    </source>
</evidence>
<proteinExistence type="predicted"/>
<dbReference type="InterPro" id="IPR009506">
    <property type="entry name" value="YjiS-like"/>
</dbReference>
<dbReference type="EMBL" id="FMVT01000012">
    <property type="protein sequence ID" value="SCY85962.1"/>
    <property type="molecule type" value="Genomic_DNA"/>
</dbReference>
<reference evidence="2 3" key="1">
    <citation type="submission" date="2016-10" db="EMBL/GenBank/DDBJ databases">
        <authorList>
            <person name="de Groot N.N."/>
        </authorList>
    </citation>
    <scope>NUCLEOTIDE SEQUENCE [LARGE SCALE GENOMIC DNA]</scope>
    <source>
        <strain evidence="2 3">CGMCC 1.8925</strain>
    </source>
</reference>
<accession>A0A1G5JCC7</accession>
<sequence length="75" mass="8324">MAVIAQAHNTAADAGLRGRLLTAIQRMQEHRARRAVYRQTVRELNALTTRDLTDLGISRSMITRLAHEAAWGAAK</sequence>
<name>A0A1G5JCC7_9RHOB</name>
<organism evidence="2 3">
    <name type="scientific">Paracoccus tibetensis</name>
    <dbReference type="NCBI Taxonomy" id="336292"/>
    <lineage>
        <taxon>Bacteria</taxon>
        <taxon>Pseudomonadati</taxon>
        <taxon>Pseudomonadota</taxon>
        <taxon>Alphaproteobacteria</taxon>
        <taxon>Rhodobacterales</taxon>
        <taxon>Paracoccaceae</taxon>
        <taxon>Paracoccus</taxon>
    </lineage>
</organism>
<evidence type="ECO:0000259" key="1">
    <source>
        <dbReference type="Pfam" id="PF06568"/>
    </source>
</evidence>
<keyword evidence="3" id="KW-1185">Reference proteome</keyword>
<dbReference type="STRING" id="336292.SAMN05660710_03108"/>
<dbReference type="AlphaFoldDB" id="A0A1G5JCC7"/>
<protein>
    <recommendedName>
        <fullName evidence="1">YjiS-like domain-containing protein</fullName>
    </recommendedName>
</protein>
<gene>
    <name evidence="2" type="ORF">SAMN05660710_03108</name>
</gene>
<dbReference type="Pfam" id="PF06568">
    <property type="entry name" value="YjiS-like"/>
    <property type="match status" value="1"/>
</dbReference>
<feature type="domain" description="YjiS-like" evidence="1">
    <location>
        <begin position="30"/>
        <end position="62"/>
    </location>
</feature>